<dbReference type="Proteomes" id="UP001556367">
    <property type="component" value="Unassembled WGS sequence"/>
</dbReference>
<reference evidence="2" key="1">
    <citation type="submission" date="2024-06" db="EMBL/GenBank/DDBJ databases">
        <title>Multi-omics analyses provide insights into the biosynthesis of the anticancer antibiotic pleurotin in Hohenbuehelia grisea.</title>
        <authorList>
            <person name="Weaver J.A."/>
            <person name="Alberti F."/>
        </authorList>
    </citation>
    <scope>NUCLEOTIDE SEQUENCE [LARGE SCALE GENOMIC DNA]</scope>
    <source>
        <strain evidence="2">T-177</strain>
    </source>
</reference>
<comment type="caution">
    <text evidence="1">The sequence shown here is derived from an EMBL/GenBank/DDBJ whole genome shotgun (WGS) entry which is preliminary data.</text>
</comment>
<evidence type="ECO:0000313" key="2">
    <source>
        <dbReference type="Proteomes" id="UP001556367"/>
    </source>
</evidence>
<name>A0ABR3JJ61_9AGAR</name>
<evidence type="ECO:0000313" key="1">
    <source>
        <dbReference type="EMBL" id="KAL0955803.1"/>
    </source>
</evidence>
<dbReference type="EMBL" id="JASNQZ010000006">
    <property type="protein sequence ID" value="KAL0955803.1"/>
    <property type="molecule type" value="Genomic_DNA"/>
</dbReference>
<sequence length="102" mass="11524">MGLPIAVLGVRLSQLDHKVGHARLAYSVVYVRQQRPGWDYSQVCLTTCRSAQGCHSPGGSCYRNHKNLSFVWQLSSTVFYTSIQFSIARYKYRMGSSTLCSR</sequence>
<organism evidence="1 2">
    <name type="scientific">Hohenbuehelia grisea</name>
    <dbReference type="NCBI Taxonomy" id="104357"/>
    <lineage>
        <taxon>Eukaryota</taxon>
        <taxon>Fungi</taxon>
        <taxon>Dikarya</taxon>
        <taxon>Basidiomycota</taxon>
        <taxon>Agaricomycotina</taxon>
        <taxon>Agaricomycetes</taxon>
        <taxon>Agaricomycetidae</taxon>
        <taxon>Agaricales</taxon>
        <taxon>Pleurotineae</taxon>
        <taxon>Pleurotaceae</taxon>
        <taxon>Hohenbuehelia</taxon>
    </lineage>
</organism>
<gene>
    <name evidence="1" type="ORF">HGRIS_002011</name>
</gene>
<accession>A0ABR3JJ61</accession>
<protein>
    <submittedName>
        <fullName evidence="1">Uncharacterized protein</fullName>
    </submittedName>
</protein>
<keyword evidence="2" id="KW-1185">Reference proteome</keyword>
<proteinExistence type="predicted"/>